<name>A0AAN8WM29_HALRR</name>
<evidence type="ECO:0000313" key="3">
    <source>
        <dbReference type="EMBL" id="KAK7066461.1"/>
    </source>
</evidence>
<evidence type="ECO:0000256" key="2">
    <source>
        <dbReference type="SAM" id="MobiDB-lite"/>
    </source>
</evidence>
<protein>
    <submittedName>
        <fullName evidence="3">F-box only protein</fullName>
    </submittedName>
</protein>
<dbReference type="AlphaFoldDB" id="A0AAN8WM29"/>
<evidence type="ECO:0000256" key="1">
    <source>
        <dbReference type="SAM" id="Coils"/>
    </source>
</evidence>
<keyword evidence="1" id="KW-0175">Coiled coil</keyword>
<sequence length="450" mass="50123">VCRRFNQINMSLLNKGFRRVERYQAKCLKEVKSQLPRRESERRNHALFRHCDILTAIETRLSLLNMTFMKYADCQMCCFIPGKVIDEIYRVLRFVQSNKTLPKPHEILTELRDISSMAMEHFEEKIIRTLKTTPVSSSSQRFSLSSNLNLLPISSDLSLYTSGSSSAISSTPGTSSLSKSLRYSPNTPDDAQFLVASNVHKINAINGLKKEVSELKSKIHDLRRKVSEQERVALEQNRLLSEQTTKLISQGAKLNEVNRKLLEYDQRFTEVLAELSRVREESTARSSSGVSGLNWQTDDKASKYYVSHTVTSSPALGSTLFVAGSMMQPNFVPLNLAAAQMSHSPYLTSSQLGTYSGGIAYSMDPAAADPSPSSSGVYSASSSKANLEKNVSQSESQSSTVKETSSSRSSNTEMRPPKAPLKKHSKRKVSSDAEGSQETTYLKKMKKDEP</sequence>
<accession>A0AAN8WM29</accession>
<keyword evidence="4" id="KW-1185">Reference proteome</keyword>
<comment type="caution">
    <text evidence="3">The sequence shown here is derived from an EMBL/GenBank/DDBJ whole genome shotgun (WGS) entry which is preliminary data.</text>
</comment>
<feature type="coiled-coil region" evidence="1">
    <location>
        <begin position="205"/>
        <end position="232"/>
    </location>
</feature>
<evidence type="ECO:0000313" key="4">
    <source>
        <dbReference type="Proteomes" id="UP001381693"/>
    </source>
</evidence>
<dbReference type="PANTHER" id="PTHR13252">
    <property type="entry name" value="F-BOX ONLY PROTEIN 28"/>
    <property type="match status" value="1"/>
</dbReference>
<reference evidence="3 4" key="1">
    <citation type="submission" date="2023-11" db="EMBL/GenBank/DDBJ databases">
        <title>Halocaridina rubra genome assembly.</title>
        <authorList>
            <person name="Smith C."/>
        </authorList>
    </citation>
    <scope>NUCLEOTIDE SEQUENCE [LARGE SCALE GENOMIC DNA]</scope>
    <source>
        <strain evidence="3">EP-1</strain>
        <tissue evidence="3">Whole</tissue>
    </source>
</reference>
<feature type="non-terminal residue" evidence="3">
    <location>
        <position position="1"/>
    </location>
</feature>
<feature type="compositionally biased region" description="Low complexity" evidence="2">
    <location>
        <begin position="367"/>
        <end position="411"/>
    </location>
</feature>
<organism evidence="3 4">
    <name type="scientific">Halocaridina rubra</name>
    <name type="common">Hawaiian red shrimp</name>
    <dbReference type="NCBI Taxonomy" id="373956"/>
    <lineage>
        <taxon>Eukaryota</taxon>
        <taxon>Metazoa</taxon>
        <taxon>Ecdysozoa</taxon>
        <taxon>Arthropoda</taxon>
        <taxon>Crustacea</taxon>
        <taxon>Multicrustacea</taxon>
        <taxon>Malacostraca</taxon>
        <taxon>Eumalacostraca</taxon>
        <taxon>Eucarida</taxon>
        <taxon>Decapoda</taxon>
        <taxon>Pleocyemata</taxon>
        <taxon>Caridea</taxon>
        <taxon>Atyoidea</taxon>
        <taxon>Atyidae</taxon>
        <taxon>Halocaridina</taxon>
    </lineage>
</organism>
<dbReference type="InterPro" id="IPR039719">
    <property type="entry name" value="FBXO28"/>
</dbReference>
<dbReference type="EMBL" id="JAXCGZ010019181">
    <property type="protein sequence ID" value="KAK7066461.1"/>
    <property type="molecule type" value="Genomic_DNA"/>
</dbReference>
<proteinExistence type="predicted"/>
<feature type="region of interest" description="Disordered" evidence="2">
    <location>
        <begin position="367"/>
        <end position="450"/>
    </location>
</feature>
<dbReference type="Proteomes" id="UP001381693">
    <property type="component" value="Unassembled WGS sequence"/>
</dbReference>
<dbReference type="PANTHER" id="PTHR13252:SF9">
    <property type="entry name" value="F-BOX ONLY PROTEIN 28"/>
    <property type="match status" value="1"/>
</dbReference>
<dbReference type="GO" id="GO:0000209">
    <property type="term" value="P:protein polyubiquitination"/>
    <property type="evidence" value="ECO:0007669"/>
    <property type="project" value="TreeGrafter"/>
</dbReference>
<gene>
    <name evidence="3" type="primary">FBXO28</name>
    <name evidence="3" type="ORF">SK128_025013</name>
</gene>